<feature type="transmembrane region" description="Helical" evidence="1">
    <location>
        <begin position="31"/>
        <end position="49"/>
    </location>
</feature>
<evidence type="ECO:0000313" key="3">
    <source>
        <dbReference type="Proteomes" id="UP000540919"/>
    </source>
</evidence>
<accession>A0ABX2NBW8</accession>
<protein>
    <submittedName>
        <fullName evidence="2">Energy-coupled thiamine transporter ThiT</fullName>
    </submittedName>
</protein>
<dbReference type="EMBL" id="JABVBA010000010">
    <property type="protein sequence ID" value="NVF12204.1"/>
    <property type="molecule type" value="Genomic_DNA"/>
</dbReference>
<feature type="transmembrane region" description="Helical" evidence="1">
    <location>
        <begin position="151"/>
        <end position="170"/>
    </location>
</feature>
<dbReference type="Pfam" id="PF09515">
    <property type="entry name" value="Thia_YuaJ"/>
    <property type="match status" value="1"/>
</dbReference>
<name>A0ABX2NBW8_9FIRM</name>
<dbReference type="Proteomes" id="UP000540919">
    <property type="component" value="Unassembled WGS sequence"/>
</dbReference>
<keyword evidence="1" id="KW-1133">Transmembrane helix</keyword>
<gene>
    <name evidence="2" type="ORF">HV819_09585</name>
</gene>
<feature type="transmembrane region" description="Helical" evidence="1">
    <location>
        <begin position="81"/>
        <end position="99"/>
    </location>
</feature>
<keyword evidence="1" id="KW-0472">Membrane</keyword>
<dbReference type="Gene3D" id="1.10.1760.20">
    <property type="match status" value="1"/>
</dbReference>
<dbReference type="RefSeq" id="WP_176270073.1">
    <property type="nucleotide sequence ID" value="NZ_JABVBA010000010.1"/>
</dbReference>
<feature type="transmembrane region" description="Helical" evidence="1">
    <location>
        <begin position="7"/>
        <end position="25"/>
    </location>
</feature>
<sequence>MKKKHTRFIVESGVSIALSFILSLVPVFRMPMGGSVTLVSRLPIIILSIRWGIKKGFIAAAALGFLNMTFGGYVIHPIQAILDYILSFAAIGLSGISFGKNESKFSYVPSIILSYIISGAMNVISAFFFFYDMSTANAAGFKTFLPYALAYNYSFLAADCLILIIVYLLIYDRLKSLFQKQDQISK</sequence>
<organism evidence="2 3">
    <name type="scientific">Anaerococcus faecalis</name>
    <dbReference type="NCBI Taxonomy" id="2742993"/>
    <lineage>
        <taxon>Bacteria</taxon>
        <taxon>Bacillati</taxon>
        <taxon>Bacillota</taxon>
        <taxon>Tissierellia</taxon>
        <taxon>Tissierellales</taxon>
        <taxon>Peptoniphilaceae</taxon>
        <taxon>Anaerococcus</taxon>
    </lineage>
</organism>
<dbReference type="InterPro" id="IPR012651">
    <property type="entry name" value="Thia_Transptr_ThiT"/>
</dbReference>
<evidence type="ECO:0000256" key="1">
    <source>
        <dbReference type="SAM" id="Phobius"/>
    </source>
</evidence>
<keyword evidence="3" id="KW-1185">Reference proteome</keyword>
<feature type="transmembrane region" description="Helical" evidence="1">
    <location>
        <begin position="56"/>
        <end position="75"/>
    </location>
</feature>
<proteinExistence type="predicted"/>
<reference evidence="2 3" key="1">
    <citation type="submission" date="2020-06" db="EMBL/GenBank/DDBJ databases">
        <title>Anaerococcus sp. nov., isolated form swine feces.</title>
        <authorList>
            <person name="Yu S."/>
        </authorList>
    </citation>
    <scope>NUCLEOTIDE SEQUENCE [LARGE SCALE GENOMIC DNA]</scope>
    <source>
        <strain evidence="2 3">AGMB00486</strain>
    </source>
</reference>
<keyword evidence="1" id="KW-0812">Transmembrane</keyword>
<evidence type="ECO:0000313" key="2">
    <source>
        <dbReference type="EMBL" id="NVF12204.1"/>
    </source>
</evidence>
<feature type="transmembrane region" description="Helical" evidence="1">
    <location>
        <begin position="111"/>
        <end position="131"/>
    </location>
</feature>
<comment type="caution">
    <text evidence="2">The sequence shown here is derived from an EMBL/GenBank/DDBJ whole genome shotgun (WGS) entry which is preliminary data.</text>
</comment>